<keyword evidence="1" id="KW-1185">Reference proteome</keyword>
<dbReference type="WBParaSite" id="PSU_v2.g14928.t1">
    <property type="protein sequence ID" value="PSU_v2.g14928.t1"/>
    <property type="gene ID" value="PSU_v2.g14928"/>
</dbReference>
<accession>A0A914Y407</accession>
<proteinExistence type="predicted"/>
<organism evidence="1 2">
    <name type="scientific">Panagrolaimus superbus</name>
    <dbReference type="NCBI Taxonomy" id="310955"/>
    <lineage>
        <taxon>Eukaryota</taxon>
        <taxon>Metazoa</taxon>
        <taxon>Ecdysozoa</taxon>
        <taxon>Nematoda</taxon>
        <taxon>Chromadorea</taxon>
        <taxon>Rhabditida</taxon>
        <taxon>Tylenchina</taxon>
        <taxon>Panagrolaimomorpha</taxon>
        <taxon>Panagrolaimoidea</taxon>
        <taxon>Panagrolaimidae</taxon>
        <taxon>Panagrolaimus</taxon>
    </lineage>
</organism>
<dbReference type="Proteomes" id="UP000887577">
    <property type="component" value="Unplaced"/>
</dbReference>
<protein>
    <submittedName>
        <fullName evidence="2">Uncharacterized protein</fullName>
    </submittedName>
</protein>
<evidence type="ECO:0000313" key="2">
    <source>
        <dbReference type="WBParaSite" id="PSU_v2.g14928.t1"/>
    </source>
</evidence>
<sequence length="124" mass="13078">MVGTQALEAGFGHRTDVLRAAVQAGIDARILEAELGGDHQLVAIRRQRFTEQVFVGVRAIHLGGVEEGHATLDGGLQQGDALAALHRLALGVGQAHATQAQGGNLQATAAEFTFLHRRAPEGER</sequence>
<evidence type="ECO:0000313" key="1">
    <source>
        <dbReference type="Proteomes" id="UP000887577"/>
    </source>
</evidence>
<name>A0A914Y407_9BILA</name>
<reference evidence="2" key="1">
    <citation type="submission" date="2022-11" db="UniProtKB">
        <authorList>
            <consortium name="WormBaseParasite"/>
        </authorList>
    </citation>
    <scope>IDENTIFICATION</scope>
</reference>
<dbReference type="AlphaFoldDB" id="A0A914Y407"/>